<dbReference type="PANTHER" id="PTHR47403">
    <property type="entry name" value="LOC100145250 PROTEIN"/>
    <property type="match status" value="1"/>
</dbReference>
<dbReference type="InterPro" id="IPR016181">
    <property type="entry name" value="Acyl_CoA_acyltransferase"/>
</dbReference>
<accession>A0AAE1DFC5</accession>
<keyword evidence="4" id="KW-1185">Reference proteome</keyword>
<gene>
    <name evidence="3" type="ORF">RRG08_053414</name>
</gene>
<dbReference type="Proteomes" id="UP001283361">
    <property type="component" value="Unassembled WGS sequence"/>
</dbReference>
<protein>
    <recommendedName>
        <fullName evidence="2">N-acetyltransferase domain-containing protein</fullName>
    </recommendedName>
</protein>
<comment type="caution">
    <text evidence="3">The sequence shown here is derived from an EMBL/GenBank/DDBJ whole genome shotgun (WGS) entry which is preliminary data.</text>
</comment>
<dbReference type="InterPro" id="IPR000182">
    <property type="entry name" value="GNAT_dom"/>
</dbReference>
<reference evidence="3" key="1">
    <citation type="journal article" date="2023" name="G3 (Bethesda)">
        <title>A reference genome for the long-term kleptoplast-retaining sea slug Elysia crispata morphotype clarki.</title>
        <authorList>
            <person name="Eastman K.E."/>
            <person name="Pendleton A.L."/>
            <person name="Shaikh M.A."/>
            <person name="Suttiyut T."/>
            <person name="Ogas R."/>
            <person name="Tomko P."/>
            <person name="Gavelis G."/>
            <person name="Widhalm J.R."/>
            <person name="Wisecaver J.H."/>
        </authorList>
    </citation>
    <scope>NUCLEOTIDE SEQUENCE</scope>
    <source>
        <strain evidence="3">ECLA1</strain>
    </source>
</reference>
<dbReference type="SUPFAM" id="SSF55729">
    <property type="entry name" value="Acyl-CoA N-acyltransferases (Nat)"/>
    <property type="match status" value="1"/>
</dbReference>
<evidence type="ECO:0000313" key="4">
    <source>
        <dbReference type="Proteomes" id="UP001283361"/>
    </source>
</evidence>
<sequence length="370" mass="42172">MSSAQGITFRRALLSDEDAVMSLGDFYGGRDYLYAHYSDYVQDPDAYPLVAVAENTVVGFSMTTTFDGGVTVMKRATRVAETHRGRGLYYMMEEELKKHTEQHRPQVKYEVLANTISEERLIDRFLSKGYKPVYRRGIITRLLPLSSSYSSDCDKDHTHPTIDVKEMSRQNLSALFEAETSKPRIFPQGRLFNFYLSYRLCGANIPLLLCERGGAFFSTDEDAKAASNLQTEPAQNSNPPIKLQPRSDASSADEVDEVSGVRLSADNAHRVAMVTFYYYFPTRTGFMYFLDLYATPEALASRDYIHSHLQRHLLTARRHFPNSRGILTLAHDLHIPRDLISSTLGQFDIHDKLPGQEDFQYLYERETVKP</sequence>
<feature type="region of interest" description="Disordered" evidence="1">
    <location>
        <begin position="227"/>
        <end position="249"/>
    </location>
</feature>
<dbReference type="EMBL" id="JAWDGP010004058">
    <property type="protein sequence ID" value="KAK3768422.1"/>
    <property type="molecule type" value="Genomic_DNA"/>
</dbReference>
<feature type="domain" description="N-acetyltransferase" evidence="2">
    <location>
        <begin position="7"/>
        <end position="146"/>
    </location>
</feature>
<organism evidence="3 4">
    <name type="scientific">Elysia crispata</name>
    <name type="common">lettuce slug</name>
    <dbReference type="NCBI Taxonomy" id="231223"/>
    <lineage>
        <taxon>Eukaryota</taxon>
        <taxon>Metazoa</taxon>
        <taxon>Spiralia</taxon>
        <taxon>Lophotrochozoa</taxon>
        <taxon>Mollusca</taxon>
        <taxon>Gastropoda</taxon>
        <taxon>Heterobranchia</taxon>
        <taxon>Euthyneura</taxon>
        <taxon>Panpulmonata</taxon>
        <taxon>Sacoglossa</taxon>
        <taxon>Placobranchoidea</taxon>
        <taxon>Plakobranchidae</taxon>
        <taxon>Elysia</taxon>
    </lineage>
</organism>
<dbReference type="PANTHER" id="PTHR47403:SF6">
    <property type="entry name" value="N-ACETYLTRANSFERASE DOMAIN-CONTAINING PROTEIN"/>
    <property type="match status" value="1"/>
</dbReference>
<name>A0AAE1DFC5_9GAST</name>
<dbReference type="Gene3D" id="3.40.630.30">
    <property type="match status" value="1"/>
</dbReference>
<proteinExistence type="predicted"/>
<evidence type="ECO:0000313" key="3">
    <source>
        <dbReference type="EMBL" id="KAK3768422.1"/>
    </source>
</evidence>
<dbReference type="GO" id="GO:0016747">
    <property type="term" value="F:acyltransferase activity, transferring groups other than amino-acyl groups"/>
    <property type="evidence" value="ECO:0007669"/>
    <property type="project" value="InterPro"/>
</dbReference>
<evidence type="ECO:0000259" key="2">
    <source>
        <dbReference type="PROSITE" id="PS51186"/>
    </source>
</evidence>
<evidence type="ECO:0000256" key="1">
    <source>
        <dbReference type="SAM" id="MobiDB-lite"/>
    </source>
</evidence>
<dbReference type="PROSITE" id="PS51186">
    <property type="entry name" value="GNAT"/>
    <property type="match status" value="1"/>
</dbReference>
<dbReference type="AlphaFoldDB" id="A0AAE1DFC5"/>
<feature type="compositionally biased region" description="Polar residues" evidence="1">
    <location>
        <begin position="227"/>
        <end position="239"/>
    </location>
</feature>